<evidence type="ECO:0000313" key="1">
    <source>
        <dbReference type="EMBL" id="CAG8827912.1"/>
    </source>
</evidence>
<reference evidence="1" key="1">
    <citation type="submission" date="2021-06" db="EMBL/GenBank/DDBJ databases">
        <authorList>
            <person name="Kallberg Y."/>
            <person name="Tangrot J."/>
            <person name="Rosling A."/>
        </authorList>
    </citation>
    <scope>NUCLEOTIDE SEQUENCE</scope>
    <source>
        <strain evidence="1">MA461A</strain>
    </source>
</reference>
<protein>
    <submittedName>
        <fullName evidence="1">34550_t:CDS:1</fullName>
    </submittedName>
</protein>
<sequence length="57" mass="6182">DTGKVSTNLFQASSSVGMLSGSFNPVSIQAQGVQKKKTWLEVYNSSSVLKFELKSEL</sequence>
<proteinExistence type="predicted"/>
<organism evidence="1 2">
    <name type="scientific">Racocetra persica</name>
    <dbReference type="NCBI Taxonomy" id="160502"/>
    <lineage>
        <taxon>Eukaryota</taxon>
        <taxon>Fungi</taxon>
        <taxon>Fungi incertae sedis</taxon>
        <taxon>Mucoromycota</taxon>
        <taxon>Glomeromycotina</taxon>
        <taxon>Glomeromycetes</taxon>
        <taxon>Diversisporales</taxon>
        <taxon>Gigasporaceae</taxon>
        <taxon>Racocetra</taxon>
    </lineage>
</organism>
<evidence type="ECO:0000313" key="2">
    <source>
        <dbReference type="Proteomes" id="UP000789920"/>
    </source>
</evidence>
<name>A0ACA9S6Z5_9GLOM</name>
<feature type="non-terminal residue" evidence="1">
    <location>
        <position position="1"/>
    </location>
</feature>
<comment type="caution">
    <text evidence="1">The sequence shown here is derived from an EMBL/GenBank/DDBJ whole genome shotgun (WGS) entry which is preliminary data.</text>
</comment>
<accession>A0ACA9S6Z5</accession>
<feature type="non-terminal residue" evidence="1">
    <location>
        <position position="57"/>
    </location>
</feature>
<gene>
    <name evidence="1" type="ORF">RPERSI_LOCUS27096</name>
</gene>
<dbReference type="EMBL" id="CAJVQC010094614">
    <property type="protein sequence ID" value="CAG8827912.1"/>
    <property type="molecule type" value="Genomic_DNA"/>
</dbReference>
<dbReference type="Proteomes" id="UP000789920">
    <property type="component" value="Unassembled WGS sequence"/>
</dbReference>
<keyword evidence="2" id="KW-1185">Reference proteome</keyword>